<dbReference type="Gene3D" id="3.40.50.2300">
    <property type="match status" value="1"/>
</dbReference>
<dbReference type="Gene3D" id="1.10.10.10">
    <property type="entry name" value="Winged helix-like DNA-binding domain superfamily/Winged helix DNA-binding domain"/>
    <property type="match status" value="1"/>
</dbReference>
<reference evidence="11 13" key="1">
    <citation type="submission" date="2023-07" db="EMBL/GenBank/DDBJ databases">
        <title>Unpublished Manusciprt.</title>
        <authorList>
            <person name="Aydin F."/>
            <person name="Tarhane S."/>
            <person name="Saticioglu I.B."/>
            <person name="Karakaya E."/>
            <person name="Abay S."/>
            <person name="Guran O."/>
            <person name="Bozkurt E."/>
            <person name="Uzum N."/>
            <person name="Olgun K."/>
            <person name="Jablonski D."/>
        </authorList>
    </citation>
    <scope>NUCLEOTIDE SEQUENCE</scope>
    <source>
        <strain evidence="13">faydin-H75</strain>
        <strain evidence="11">Faydin-H76</strain>
    </source>
</reference>
<reference evidence="10" key="2">
    <citation type="submission" date="2023-07" db="EMBL/GenBank/DDBJ databases">
        <authorList>
            <person name="Aydin F."/>
            <person name="Tarhane S."/>
            <person name="Saticioglu I.B."/>
            <person name="Karakaya E."/>
            <person name="Abay S."/>
            <person name="Guran O."/>
            <person name="Bozkurt E."/>
            <person name="Uzum N."/>
            <person name="Olgun K."/>
            <person name="Jablonski D."/>
        </authorList>
    </citation>
    <scope>NUCLEOTIDE SEQUENCE</scope>
    <source>
        <strain evidence="10">Faydin-H75</strain>
    </source>
</reference>
<proteinExistence type="predicted"/>
<evidence type="ECO:0000256" key="2">
    <source>
        <dbReference type="ARBA" id="ARBA00023012"/>
    </source>
</evidence>
<feature type="domain" description="OmpR/PhoB-type" evidence="9">
    <location>
        <begin position="123"/>
        <end position="222"/>
    </location>
</feature>
<keyword evidence="4 7" id="KW-0238">DNA-binding</keyword>
<feature type="modified residue" description="4-aspartylphosphate" evidence="6">
    <location>
        <position position="54"/>
    </location>
</feature>
<dbReference type="Gene3D" id="6.10.250.690">
    <property type="match status" value="1"/>
</dbReference>
<dbReference type="GO" id="GO:0006355">
    <property type="term" value="P:regulation of DNA-templated transcription"/>
    <property type="evidence" value="ECO:0007669"/>
    <property type="project" value="InterPro"/>
</dbReference>
<dbReference type="SUPFAM" id="SSF46894">
    <property type="entry name" value="C-terminal effector domain of the bipartite response regulators"/>
    <property type="match status" value="1"/>
</dbReference>
<dbReference type="EMBL" id="JAUPEV010000004">
    <property type="protein sequence ID" value="MDO7253022.1"/>
    <property type="molecule type" value="Genomic_DNA"/>
</dbReference>
<feature type="DNA-binding region" description="OmpR/PhoB-type" evidence="7">
    <location>
        <begin position="123"/>
        <end position="222"/>
    </location>
</feature>
<gene>
    <name evidence="10" type="ORF">Q5I04_03745</name>
    <name evidence="11" type="ORF">Q5I06_04260</name>
</gene>
<sequence>MGKLLLIEDDLEMQGLIKTYLEQARFDVLATDLPSKAMELMKENQGGIDLVILDLTLPEMDGFDLCKKIRAISQVPIIISTARGDIYNKIQGFEKGADDYLAKPYEPAELIARINAMLRRFKPKEMVFDNLVISIEKREAKLNNQVLDLTNTEFDILVFLIENRLHPISREAIANTINAIHEDSLLRSIDTHVRNLRVKLNDNAKEPKFIQSVWGIGYKFCL</sequence>
<keyword evidence="13" id="KW-1185">Reference proteome</keyword>
<keyword evidence="1 6" id="KW-0597">Phosphoprotein</keyword>
<evidence type="ECO:0000259" key="8">
    <source>
        <dbReference type="PROSITE" id="PS50110"/>
    </source>
</evidence>
<dbReference type="InterPro" id="IPR036388">
    <property type="entry name" value="WH-like_DNA-bd_sf"/>
</dbReference>
<protein>
    <submittedName>
        <fullName evidence="11">Response regulator transcription factor</fullName>
    </submittedName>
</protein>
<dbReference type="PROSITE" id="PS51755">
    <property type="entry name" value="OMPR_PHOB"/>
    <property type="match status" value="1"/>
</dbReference>
<dbReference type="InterPro" id="IPR039420">
    <property type="entry name" value="WalR-like"/>
</dbReference>
<keyword evidence="5" id="KW-0804">Transcription</keyword>
<comment type="caution">
    <text evidence="11">The sequence shown here is derived from an EMBL/GenBank/DDBJ whole genome shotgun (WGS) entry which is preliminary data.</text>
</comment>
<organism evidence="11 12">
    <name type="scientific">Helicobacter cappadocius</name>
    <dbReference type="NCBI Taxonomy" id="3063998"/>
    <lineage>
        <taxon>Bacteria</taxon>
        <taxon>Pseudomonadati</taxon>
        <taxon>Campylobacterota</taxon>
        <taxon>Epsilonproteobacteria</taxon>
        <taxon>Campylobacterales</taxon>
        <taxon>Helicobacteraceae</taxon>
        <taxon>Helicobacter</taxon>
    </lineage>
</organism>
<reference evidence="10 12" key="3">
    <citation type="journal article" date="2024" name="Syst. Appl. Microbiol.">
        <title>Helicobacter cappadocius sp. nov., from lizards: The first psychrotrophic Helicobacter species.</title>
        <authorList>
            <person name="Aydin F."/>
            <person name="Tarhane S."/>
            <person name="Karakaya E."/>
            <person name="Abay S."/>
            <person name="Kayman T."/>
            <person name="Guran O."/>
            <person name="Bozkurt E."/>
            <person name="Uzum N."/>
            <person name="Avci A."/>
            <person name="Olgun K."/>
            <person name="Jablonski D."/>
            <person name="Guran C."/>
            <person name="Burcin Saticioglu I."/>
        </authorList>
    </citation>
    <scope>NUCLEOTIDE SEQUENCE [LARGE SCALE GENOMIC DNA]</scope>
    <source>
        <strain evidence="10">Faydin-H75</strain>
        <strain evidence="12">faydin-H76</strain>
    </source>
</reference>
<dbReference type="GO" id="GO:0005829">
    <property type="term" value="C:cytosol"/>
    <property type="evidence" value="ECO:0007669"/>
    <property type="project" value="TreeGrafter"/>
</dbReference>
<dbReference type="PANTHER" id="PTHR48111">
    <property type="entry name" value="REGULATOR OF RPOS"/>
    <property type="match status" value="1"/>
</dbReference>
<evidence type="ECO:0000256" key="7">
    <source>
        <dbReference type="PROSITE-ProRule" id="PRU01091"/>
    </source>
</evidence>
<dbReference type="SMART" id="SM00862">
    <property type="entry name" value="Trans_reg_C"/>
    <property type="match status" value="1"/>
</dbReference>
<dbReference type="PANTHER" id="PTHR48111:SF1">
    <property type="entry name" value="TWO-COMPONENT RESPONSE REGULATOR ORR33"/>
    <property type="match status" value="1"/>
</dbReference>
<evidence type="ECO:0000256" key="1">
    <source>
        <dbReference type="ARBA" id="ARBA00022553"/>
    </source>
</evidence>
<dbReference type="Pfam" id="PF00072">
    <property type="entry name" value="Response_reg"/>
    <property type="match status" value="1"/>
</dbReference>
<dbReference type="InterPro" id="IPR016032">
    <property type="entry name" value="Sig_transdc_resp-reg_C-effctor"/>
</dbReference>
<evidence type="ECO:0000256" key="6">
    <source>
        <dbReference type="PROSITE-ProRule" id="PRU00169"/>
    </source>
</evidence>
<keyword evidence="3" id="KW-0805">Transcription regulation</keyword>
<evidence type="ECO:0000313" key="12">
    <source>
        <dbReference type="Proteomes" id="UP001177258"/>
    </source>
</evidence>
<dbReference type="Proteomes" id="UP001177258">
    <property type="component" value="Unassembled WGS sequence"/>
</dbReference>
<dbReference type="InterPro" id="IPR011006">
    <property type="entry name" value="CheY-like_superfamily"/>
</dbReference>
<dbReference type="AlphaFoldDB" id="A0AA90PKY3"/>
<dbReference type="SMART" id="SM00448">
    <property type="entry name" value="REC"/>
    <property type="match status" value="1"/>
</dbReference>
<dbReference type="EMBL" id="JAUYZK010000005">
    <property type="protein sequence ID" value="MDP2538989.1"/>
    <property type="molecule type" value="Genomic_DNA"/>
</dbReference>
<evidence type="ECO:0000256" key="3">
    <source>
        <dbReference type="ARBA" id="ARBA00023015"/>
    </source>
</evidence>
<evidence type="ECO:0000313" key="13">
    <source>
        <dbReference type="Proteomes" id="UP001240777"/>
    </source>
</evidence>
<evidence type="ECO:0000259" key="9">
    <source>
        <dbReference type="PROSITE" id="PS51755"/>
    </source>
</evidence>
<dbReference type="GO" id="GO:0000156">
    <property type="term" value="F:phosphorelay response regulator activity"/>
    <property type="evidence" value="ECO:0007669"/>
    <property type="project" value="TreeGrafter"/>
</dbReference>
<dbReference type="CDD" id="cd00383">
    <property type="entry name" value="trans_reg_C"/>
    <property type="match status" value="1"/>
</dbReference>
<evidence type="ECO:0000256" key="5">
    <source>
        <dbReference type="ARBA" id="ARBA00023163"/>
    </source>
</evidence>
<dbReference type="RefSeq" id="WP_305516862.1">
    <property type="nucleotide sequence ID" value="NZ_JAUPEV010000004.1"/>
</dbReference>
<dbReference type="SUPFAM" id="SSF52172">
    <property type="entry name" value="CheY-like"/>
    <property type="match status" value="1"/>
</dbReference>
<evidence type="ECO:0000313" key="11">
    <source>
        <dbReference type="EMBL" id="MDP2538989.1"/>
    </source>
</evidence>
<dbReference type="GO" id="GO:0000976">
    <property type="term" value="F:transcription cis-regulatory region binding"/>
    <property type="evidence" value="ECO:0007669"/>
    <property type="project" value="TreeGrafter"/>
</dbReference>
<keyword evidence="2" id="KW-0902">Two-component regulatory system</keyword>
<dbReference type="GO" id="GO:0032993">
    <property type="term" value="C:protein-DNA complex"/>
    <property type="evidence" value="ECO:0007669"/>
    <property type="project" value="TreeGrafter"/>
</dbReference>
<dbReference type="InterPro" id="IPR001867">
    <property type="entry name" value="OmpR/PhoB-type_DNA-bd"/>
</dbReference>
<feature type="domain" description="Response regulatory" evidence="8">
    <location>
        <begin position="3"/>
        <end position="118"/>
    </location>
</feature>
<dbReference type="Pfam" id="PF00486">
    <property type="entry name" value="Trans_reg_C"/>
    <property type="match status" value="1"/>
</dbReference>
<name>A0AA90PKY3_9HELI</name>
<accession>A0AA90PKY3</accession>
<dbReference type="PROSITE" id="PS50110">
    <property type="entry name" value="RESPONSE_REGULATORY"/>
    <property type="match status" value="1"/>
</dbReference>
<evidence type="ECO:0000256" key="4">
    <source>
        <dbReference type="ARBA" id="ARBA00023125"/>
    </source>
</evidence>
<evidence type="ECO:0000313" key="10">
    <source>
        <dbReference type="EMBL" id="MDO7253022.1"/>
    </source>
</evidence>
<dbReference type="Proteomes" id="UP001240777">
    <property type="component" value="Unassembled WGS sequence"/>
</dbReference>
<dbReference type="InterPro" id="IPR001789">
    <property type="entry name" value="Sig_transdc_resp-reg_receiver"/>
</dbReference>